<evidence type="ECO:0000256" key="5">
    <source>
        <dbReference type="RuleBase" id="RU000682"/>
    </source>
</evidence>
<dbReference type="OrthoDB" id="6159439at2759"/>
<comment type="subcellular location">
    <subcellularLocation>
        <location evidence="4 5">Nucleus</location>
    </subcellularLocation>
</comment>
<gene>
    <name evidence="8" type="ORF">NEDG_01409</name>
</gene>
<dbReference type="Proteomes" id="UP000185944">
    <property type="component" value="Unassembled WGS sequence"/>
</dbReference>
<dbReference type="AlphaFoldDB" id="A0A177EC75"/>
<dbReference type="SUPFAM" id="SSF46689">
    <property type="entry name" value="Homeodomain-like"/>
    <property type="match status" value="1"/>
</dbReference>
<dbReference type="RefSeq" id="XP_067544015.1">
    <property type="nucleotide sequence ID" value="XM_067688827.1"/>
</dbReference>
<dbReference type="CDD" id="cd00086">
    <property type="entry name" value="homeodomain"/>
    <property type="match status" value="1"/>
</dbReference>
<accession>A0A177EC75</accession>
<dbReference type="PANTHER" id="PTHR24324">
    <property type="entry name" value="HOMEOBOX PROTEIN HHEX"/>
    <property type="match status" value="1"/>
</dbReference>
<keyword evidence="2 4" id="KW-0371">Homeobox</keyword>
<dbReference type="EMBL" id="LTDL01000041">
    <property type="protein sequence ID" value="OAG29336.1"/>
    <property type="molecule type" value="Genomic_DNA"/>
</dbReference>
<dbReference type="GO" id="GO:0000981">
    <property type="term" value="F:DNA-binding transcription factor activity, RNA polymerase II-specific"/>
    <property type="evidence" value="ECO:0007669"/>
    <property type="project" value="InterPro"/>
</dbReference>
<evidence type="ECO:0000259" key="7">
    <source>
        <dbReference type="PROSITE" id="PS50071"/>
    </source>
</evidence>
<keyword evidence="9" id="KW-1185">Reference proteome</keyword>
<reference evidence="8 9" key="1">
    <citation type="submission" date="2016-02" db="EMBL/GenBank/DDBJ databases">
        <title>Discovery of a natural microsporidian pathogen with a broad tissue tropism in Caenorhabditis elegans.</title>
        <authorList>
            <person name="Luallen R.J."/>
            <person name="Reinke A.W."/>
            <person name="Tong L."/>
            <person name="Botts M.R."/>
            <person name="Felix M.-A."/>
            <person name="Troemel E.R."/>
        </authorList>
    </citation>
    <scope>NUCLEOTIDE SEQUENCE [LARGE SCALE GENOMIC DNA]</scope>
    <source>
        <strain evidence="8 9">JUm2807</strain>
    </source>
</reference>
<dbReference type="InterPro" id="IPR017970">
    <property type="entry name" value="Homeobox_CS"/>
</dbReference>
<evidence type="ECO:0000256" key="4">
    <source>
        <dbReference type="PROSITE-ProRule" id="PRU00108"/>
    </source>
</evidence>
<comment type="caution">
    <text evidence="8">The sequence shown here is derived from an EMBL/GenBank/DDBJ whole genome shotgun (WGS) entry which is preliminary data.</text>
</comment>
<organism evidence="8 9">
    <name type="scientific">Nematocida displodere</name>
    <dbReference type="NCBI Taxonomy" id="1805483"/>
    <lineage>
        <taxon>Eukaryota</taxon>
        <taxon>Fungi</taxon>
        <taxon>Fungi incertae sedis</taxon>
        <taxon>Microsporidia</taxon>
        <taxon>Nematocida</taxon>
    </lineage>
</organism>
<dbReference type="GeneID" id="93647759"/>
<dbReference type="VEuPathDB" id="MicrosporidiaDB:NEDG_01409"/>
<feature type="DNA-binding region" description="Homeobox" evidence="4">
    <location>
        <begin position="29"/>
        <end position="88"/>
    </location>
</feature>
<keyword evidence="3 4" id="KW-0539">Nucleus</keyword>
<feature type="region of interest" description="Disordered" evidence="6">
    <location>
        <begin position="165"/>
        <end position="191"/>
    </location>
</feature>
<feature type="domain" description="Homeobox" evidence="7">
    <location>
        <begin position="27"/>
        <end position="87"/>
    </location>
</feature>
<dbReference type="GO" id="GO:0030154">
    <property type="term" value="P:cell differentiation"/>
    <property type="evidence" value="ECO:0007669"/>
    <property type="project" value="TreeGrafter"/>
</dbReference>
<dbReference type="InterPro" id="IPR051000">
    <property type="entry name" value="Homeobox_DNA-bind_prot"/>
</dbReference>
<dbReference type="GO" id="GO:0000978">
    <property type="term" value="F:RNA polymerase II cis-regulatory region sequence-specific DNA binding"/>
    <property type="evidence" value="ECO:0007669"/>
    <property type="project" value="TreeGrafter"/>
</dbReference>
<dbReference type="InterPro" id="IPR009057">
    <property type="entry name" value="Homeodomain-like_sf"/>
</dbReference>
<sequence length="210" mass="24595">MATSPESYFDSFHKTAQGELKNTYYNPFHVKPRKRTSKEQLEVLEKTFETNIKPDAALRKALAGKLGMTPRSVQVWFQNKRAKVKNEKSVHQEKPKEEIEITPSLYAKKEIEEVVEKSREDYECFLLNYPGFNQDYECNIPQKHYLEEVPSFKEEDLQSLDKLILGEENANHDDNSAKKKRKPKDDDEPSYCNFYSMANSLHFDPSNYLN</sequence>
<evidence type="ECO:0000256" key="2">
    <source>
        <dbReference type="ARBA" id="ARBA00023155"/>
    </source>
</evidence>
<dbReference type="STRING" id="1805483.A0A177EC75"/>
<proteinExistence type="predicted"/>
<name>A0A177EC75_9MICR</name>
<keyword evidence="1 4" id="KW-0238">DNA-binding</keyword>
<dbReference type="PROSITE" id="PS00027">
    <property type="entry name" value="HOMEOBOX_1"/>
    <property type="match status" value="1"/>
</dbReference>
<dbReference type="SMART" id="SM00389">
    <property type="entry name" value="HOX"/>
    <property type="match status" value="1"/>
</dbReference>
<dbReference type="Pfam" id="PF00046">
    <property type="entry name" value="Homeodomain"/>
    <property type="match status" value="1"/>
</dbReference>
<dbReference type="Gene3D" id="1.10.10.60">
    <property type="entry name" value="Homeodomain-like"/>
    <property type="match status" value="1"/>
</dbReference>
<evidence type="ECO:0000313" key="9">
    <source>
        <dbReference type="Proteomes" id="UP000185944"/>
    </source>
</evidence>
<protein>
    <recommendedName>
        <fullName evidence="7">Homeobox domain-containing protein</fullName>
    </recommendedName>
</protein>
<evidence type="ECO:0000256" key="1">
    <source>
        <dbReference type="ARBA" id="ARBA00023125"/>
    </source>
</evidence>
<evidence type="ECO:0000256" key="6">
    <source>
        <dbReference type="SAM" id="MobiDB-lite"/>
    </source>
</evidence>
<dbReference type="PROSITE" id="PS50071">
    <property type="entry name" value="HOMEOBOX_2"/>
    <property type="match status" value="1"/>
</dbReference>
<dbReference type="InterPro" id="IPR001356">
    <property type="entry name" value="HD"/>
</dbReference>
<dbReference type="GO" id="GO:0005634">
    <property type="term" value="C:nucleus"/>
    <property type="evidence" value="ECO:0007669"/>
    <property type="project" value="UniProtKB-SubCell"/>
</dbReference>
<evidence type="ECO:0000313" key="8">
    <source>
        <dbReference type="EMBL" id="OAG29336.1"/>
    </source>
</evidence>
<evidence type="ECO:0000256" key="3">
    <source>
        <dbReference type="ARBA" id="ARBA00023242"/>
    </source>
</evidence>
<dbReference type="PANTHER" id="PTHR24324:SF9">
    <property type="entry name" value="HOMEOBOX DOMAIN-CONTAINING PROTEIN"/>
    <property type="match status" value="1"/>
</dbReference>